<protein>
    <submittedName>
        <fullName evidence="2">DUF4112 domain-containing protein</fullName>
    </submittedName>
</protein>
<gene>
    <name evidence="2" type="ORF">H3309_16730</name>
</gene>
<organism evidence="2 3">
    <name type="scientific">Sandaracinobacteroides saxicola</name>
    <dbReference type="NCBI Taxonomy" id="2759707"/>
    <lineage>
        <taxon>Bacteria</taxon>
        <taxon>Pseudomonadati</taxon>
        <taxon>Pseudomonadota</taxon>
        <taxon>Alphaproteobacteria</taxon>
        <taxon>Sphingomonadales</taxon>
        <taxon>Sphingosinicellaceae</taxon>
        <taxon>Sandaracinobacteroides</taxon>
    </lineage>
</organism>
<dbReference type="Proteomes" id="UP000515292">
    <property type="component" value="Chromosome"/>
</dbReference>
<feature type="transmembrane region" description="Helical" evidence="1">
    <location>
        <begin position="59"/>
        <end position="79"/>
    </location>
</feature>
<evidence type="ECO:0000256" key="1">
    <source>
        <dbReference type="SAM" id="Phobius"/>
    </source>
</evidence>
<dbReference type="InterPro" id="IPR025187">
    <property type="entry name" value="DUF4112"/>
</dbReference>
<keyword evidence="1" id="KW-0472">Membrane</keyword>
<reference evidence="2 3" key="1">
    <citation type="submission" date="2020-07" db="EMBL/GenBank/DDBJ databases">
        <title>Complete genome sequence for Sandaracinobacter sp. M6.</title>
        <authorList>
            <person name="Tang Y."/>
            <person name="Liu Q."/>
            <person name="Guo Z."/>
            <person name="Lei P."/>
            <person name="Huang B."/>
        </authorList>
    </citation>
    <scope>NUCLEOTIDE SEQUENCE [LARGE SCALE GENOMIC DNA]</scope>
    <source>
        <strain evidence="2 3">M6</strain>
    </source>
</reference>
<evidence type="ECO:0000313" key="3">
    <source>
        <dbReference type="Proteomes" id="UP000515292"/>
    </source>
</evidence>
<dbReference type="AlphaFoldDB" id="A0A7G5IN07"/>
<dbReference type="EMBL" id="CP059851">
    <property type="protein sequence ID" value="QMW24749.1"/>
    <property type="molecule type" value="Genomic_DNA"/>
</dbReference>
<dbReference type="PANTHER" id="PTHR35519:SF2">
    <property type="entry name" value="PH DOMAIN PROTEIN"/>
    <property type="match status" value="1"/>
</dbReference>
<dbReference type="KEGG" id="sand:H3309_16730"/>
<keyword evidence="1" id="KW-1133">Transmembrane helix</keyword>
<sequence length="108" mass="11685">MEGAIQLPGTSRRIGLDAVIGLVPVVGDLLSGLIGSYLVWEAGNLGISRWTRARMMMNLGVDTAIGMIPIAGDIFDLMFRSTSKNMRLLRAHLDRHHPGTMVVEGRAA</sequence>
<feature type="transmembrane region" description="Helical" evidence="1">
    <location>
        <begin position="18"/>
        <end position="39"/>
    </location>
</feature>
<keyword evidence="3" id="KW-1185">Reference proteome</keyword>
<keyword evidence="1" id="KW-0812">Transmembrane</keyword>
<dbReference type="PANTHER" id="PTHR35519">
    <property type="entry name" value="MEMBRANE PROTEINS"/>
    <property type="match status" value="1"/>
</dbReference>
<proteinExistence type="predicted"/>
<name>A0A7G5IN07_9SPHN</name>
<dbReference type="Pfam" id="PF13430">
    <property type="entry name" value="DUF4112"/>
    <property type="match status" value="1"/>
</dbReference>
<accession>A0A7G5IN07</accession>
<evidence type="ECO:0000313" key="2">
    <source>
        <dbReference type="EMBL" id="QMW24749.1"/>
    </source>
</evidence>